<feature type="region of interest" description="Disordered" evidence="1">
    <location>
        <begin position="177"/>
        <end position="221"/>
    </location>
</feature>
<dbReference type="EMBL" id="ASTJ01000011">
    <property type="protein sequence ID" value="EPC04531.1"/>
    <property type="molecule type" value="Genomic_DNA"/>
</dbReference>
<feature type="compositionally biased region" description="Low complexity" evidence="1">
    <location>
        <begin position="299"/>
        <end position="320"/>
    </location>
</feature>
<dbReference type="Proteomes" id="UP000014463">
    <property type="component" value="Unassembled WGS sequence"/>
</dbReference>
<dbReference type="InterPro" id="IPR021136">
    <property type="entry name" value="Flagellar_hook_control-like_C"/>
</dbReference>
<proteinExistence type="predicted"/>
<dbReference type="STRING" id="1121939.L861_04200"/>
<accession>S2LIS7</accession>
<dbReference type="Gene3D" id="3.30.750.140">
    <property type="match status" value="1"/>
</dbReference>
<dbReference type="InterPro" id="IPR038610">
    <property type="entry name" value="FliK-like_C_sf"/>
</dbReference>
<feature type="region of interest" description="Disordered" evidence="1">
    <location>
        <begin position="236"/>
        <end position="255"/>
    </location>
</feature>
<dbReference type="eggNOG" id="COG3144">
    <property type="taxonomic scope" value="Bacteria"/>
</dbReference>
<gene>
    <name evidence="3" type="ORF">L861_04200</name>
</gene>
<reference evidence="3 4" key="1">
    <citation type="journal article" date="2013" name="Genome Announc.">
        <title>Draft genome sequence of the moderately halophilic gammaproteobacterium Halomonas anticariensis FP35.</title>
        <authorList>
            <person name="Tahrioui A."/>
            <person name="Quesada E."/>
            <person name="Llamas I."/>
        </authorList>
    </citation>
    <scope>NUCLEOTIDE SEQUENCE [LARGE SCALE GENOMIC DNA]</scope>
    <source>
        <strain evidence="4">DSM 16096 / CECT 5854 / LMG 22089 / FP35</strain>
    </source>
</reference>
<dbReference type="PANTHER" id="PTHR37533">
    <property type="entry name" value="FLAGELLAR HOOK-LENGTH CONTROL PROTEIN"/>
    <property type="match status" value="1"/>
</dbReference>
<dbReference type="PANTHER" id="PTHR37533:SF2">
    <property type="entry name" value="FLAGELLAR HOOK-LENGTH CONTROL PROTEIN"/>
    <property type="match status" value="1"/>
</dbReference>
<comment type="caution">
    <text evidence="3">The sequence shown here is derived from an EMBL/GenBank/DDBJ whole genome shotgun (WGS) entry which is preliminary data.</text>
</comment>
<organism evidence="3 4">
    <name type="scientific">Litchfieldella anticariensis (strain DSM 16096 / CECT 5854 / CIP 108499 / LMG 22089 / FP35)</name>
    <name type="common">Halomonas anticariensis</name>
    <dbReference type="NCBI Taxonomy" id="1121939"/>
    <lineage>
        <taxon>Bacteria</taxon>
        <taxon>Pseudomonadati</taxon>
        <taxon>Pseudomonadota</taxon>
        <taxon>Gammaproteobacteria</taxon>
        <taxon>Oceanospirillales</taxon>
        <taxon>Halomonadaceae</taxon>
        <taxon>Litchfieldella</taxon>
    </lineage>
</organism>
<evidence type="ECO:0000313" key="4">
    <source>
        <dbReference type="Proteomes" id="UP000014463"/>
    </source>
</evidence>
<dbReference type="CDD" id="cd17470">
    <property type="entry name" value="T3SS_Flik_C"/>
    <property type="match status" value="1"/>
</dbReference>
<keyword evidence="4" id="KW-1185">Reference proteome</keyword>
<feature type="domain" description="Flagellar hook-length control protein-like C-terminal" evidence="2">
    <location>
        <begin position="336"/>
        <end position="418"/>
    </location>
</feature>
<feature type="compositionally biased region" description="Polar residues" evidence="1">
    <location>
        <begin position="177"/>
        <end position="201"/>
    </location>
</feature>
<feature type="region of interest" description="Disordered" evidence="1">
    <location>
        <begin position="299"/>
        <end position="328"/>
    </location>
</feature>
<evidence type="ECO:0000256" key="1">
    <source>
        <dbReference type="SAM" id="MobiDB-lite"/>
    </source>
</evidence>
<feature type="compositionally biased region" description="Polar residues" evidence="1">
    <location>
        <begin position="237"/>
        <end position="251"/>
    </location>
</feature>
<dbReference type="PATRIC" id="fig|1121939.11.peg.792"/>
<dbReference type="RefSeq" id="WP_016415270.1">
    <property type="nucleotide sequence ID" value="NZ_AUAB01000001.1"/>
</dbReference>
<evidence type="ECO:0000259" key="2">
    <source>
        <dbReference type="Pfam" id="PF02120"/>
    </source>
</evidence>
<name>S2LIS7_LITA3</name>
<dbReference type="InterPro" id="IPR052563">
    <property type="entry name" value="FliK"/>
</dbReference>
<dbReference type="AlphaFoldDB" id="S2LIS7"/>
<dbReference type="Pfam" id="PF02120">
    <property type="entry name" value="Flg_hook"/>
    <property type="match status" value="1"/>
</dbReference>
<evidence type="ECO:0000313" key="3">
    <source>
        <dbReference type="EMBL" id="EPC04531.1"/>
    </source>
</evidence>
<feature type="compositionally biased region" description="Basic and acidic residues" evidence="1">
    <location>
        <begin position="211"/>
        <end position="221"/>
    </location>
</feature>
<protein>
    <recommendedName>
        <fullName evidence="2">Flagellar hook-length control protein-like C-terminal domain-containing protein</fullName>
    </recommendedName>
</protein>
<sequence>MDITAILTTAAQSTSASNDTKSTGPQVDEAFSRLFDQASANAKLSGGRDLKNALAESVAVMTDVQTGVQTTEGQVQQQASISALAPLSEGIAQASAMLTQPPVTHQTLEELEDILNADVALQGAPLIDVQLPIDEPLVEQKPLASIRERMNLIDHAGQLNGASPALAAEIPIDRNQRTAGQQVAALSSGSSAGPETSRQTPPASPLTELHAGSHQDGSRGDASRYQALNELRPLATQAPSGTSASLSSQTPLAPPQAETIMHDASFASQLGKNSELAAHSGKETQHHLAGVLNQTQSGAQAGSLTAASTTTPSVTPGGVLPAPMTSPQWSQQLGQQLIGLHQRGGQQIELHLNPAELGPLSVSLKVTEHGAQAQFLSAHAQVRTAIEQAIPQLREALEEQGISLGEAMVGEHPQQQQQEQPAFAGNPGMQASGINAPQGGETQGNEMITPLHDALDGRVDLYA</sequence>
<dbReference type="OrthoDB" id="1792985at2"/>